<feature type="compositionally biased region" description="Low complexity" evidence="2">
    <location>
        <begin position="40"/>
        <end position="63"/>
    </location>
</feature>
<dbReference type="Gene3D" id="1.10.510.10">
    <property type="entry name" value="Transferase(Phosphotransferase) domain 1"/>
    <property type="match status" value="1"/>
</dbReference>
<evidence type="ECO:0000259" key="3">
    <source>
        <dbReference type="PROSITE" id="PS50011"/>
    </source>
</evidence>
<feature type="compositionally biased region" description="Polar residues" evidence="2">
    <location>
        <begin position="1"/>
        <end position="13"/>
    </location>
</feature>
<feature type="domain" description="Protein kinase" evidence="3">
    <location>
        <begin position="125"/>
        <end position="412"/>
    </location>
</feature>
<protein>
    <submittedName>
        <fullName evidence="4">Kinase-like domain-containing protein</fullName>
    </submittedName>
</protein>
<dbReference type="InterPro" id="IPR011009">
    <property type="entry name" value="Kinase-like_dom_sf"/>
</dbReference>
<dbReference type="PANTHER" id="PTHR48014:SF21">
    <property type="entry name" value="SERINE_THREONINE-PROTEIN KINASE FRAY2"/>
    <property type="match status" value="1"/>
</dbReference>
<sequence>MTGHKSTPSTSTAKADAPTKGTSWLSRSKSNAKAGLQRLGSSQATSSNSSTTSVGGVVGAASAKLTRVVSRDSSKRNVAEKEGSKGKERQQPVAEQDEGVVVDEKVILGAVEDSWQMYSCRPEDYEIGEPIGFGSSATVHLATYSPALGSGSSTPRPEPLPCAVKIIDVDRLSKVADIDRLRRETQLMALSKHPNVLRVRGEWIQGSKLYIACRYMSPGSLLDISRYKEPDGFPEAVIATALKQTLEGLTYLHQNGWLHRDVKAANLLVDDDGTVLLADFGVSSSLFQDPAASIANQENLERNSGLVSRKSFVGTPCWMAPEVVERRAYDSKADIWSFGITALELASGRAPNSLFPPAKVLSKTILDAPPTLDREGGKYKYGKAMKEMIESCLNKDPSKRPSAEKLLQHPFFKLARKPSYLVGAILEGLPPLQARQTRRRRPSASGDDSIASWDFNSTVPNSPSMHNSPSLRTTGSDNDPFARFDMSPSASFIARRRPTAPTALDTFSSQPSQLRKRESSSGSFPSHRRGVSFDLADSDGRPPLSPRSTNGFTFPGAQGDKAVEEDVAEGQAVVSEEPAEM</sequence>
<evidence type="ECO:0000313" key="4">
    <source>
        <dbReference type="EMBL" id="ORY74093.1"/>
    </source>
</evidence>
<dbReference type="InParanoid" id="A0A1Y2ER71"/>
<dbReference type="PANTHER" id="PTHR48014">
    <property type="entry name" value="SERINE/THREONINE-PROTEIN KINASE FRAY2"/>
    <property type="match status" value="1"/>
</dbReference>
<dbReference type="GO" id="GO:0043539">
    <property type="term" value="F:protein serine/threonine kinase activator activity"/>
    <property type="evidence" value="ECO:0007669"/>
    <property type="project" value="InterPro"/>
</dbReference>
<keyword evidence="5" id="KW-1185">Reference proteome</keyword>
<comment type="similarity">
    <text evidence="1">Belongs to the protein kinase superfamily. STE Ser/Thr protein kinase family. STE20 subfamily.</text>
</comment>
<proteinExistence type="inferred from homology"/>
<dbReference type="Proteomes" id="UP000193467">
    <property type="component" value="Unassembled WGS sequence"/>
</dbReference>
<dbReference type="InterPro" id="IPR000719">
    <property type="entry name" value="Prot_kinase_dom"/>
</dbReference>
<evidence type="ECO:0000256" key="1">
    <source>
        <dbReference type="ARBA" id="ARBA00008874"/>
    </source>
</evidence>
<dbReference type="OrthoDB" id="248923at2759"/>
<evidence type="ECO:0000313" key="5">
    <source>
        <dbReference type="Proteomes" id="UP000193467"/>
    </source>
</evidence>
<dbReference type="AlphaFoldDB" id="A0A1Y2ER71"/>
<dbReference type="Pfam" id="PF00069">
    <property type="entry name" value="Pkinase"/>
    <property type="match status" value="1"/>
</dbReference>
<dbReference type="GO" id="GO:0005524">
    <property type="term" value="F:ATP binding"/>
    <property type="evidence" value="ECO:0007669"/>
    <property type="project" value="InterPro"/>
</dbReference>
<dbReference type="GO" id="GO:0004672">
    <property type="term" value="F:protein kinase activity"/>
    <property type="evidence" value="ECO:0007669"/>
    <property type="project" value="InterPro"/>
</dbReference>
<dbReference type="InterPro" id="IPR047173">
    <property type="entry name" value="STRAD_A/B-like"/>
</dbReference>
<gene>
    <name evidence="4" type="ORF">BCR35DRAFT_318781</name>
</gene>
<keyword evidence="4" id="KW-0808">Transferase</keyword>
<dbReference type="SMART" id="SM00220">
    <property type="entry name" value="S_TKc"/>
    <property type="match status" value="1"/>
</dbReference>
<comment type="caution">
    <text evidence="4">The sequence shown here is derived from an EMBL/GenBank/DDBJ whole genome shotgun (WGS) entry which is preliminary data.</text>
</comment>
<feature type="compositionally biased region" description="Polar residues" evidence="2">
    <location>
        <begin position="20"/>
        <end position="31"/>
    </location>
</feature>
<evidence type="ECO:0000256" key="2">
    <source>
        <dbReference type="SAM" id="MobiDB-lite"/>
    </source>
</evidence>
<accession>A0A1Y2ER71</accession>
<dbReference type="STRING" id="106004.A0A1Y2ER71"/>
<feature type="region of interest" description="Disordered" evidence="2">
    <location>
        <begin position="501"/>
        <end position="581"/>
    </location>
</feature>
<feature type="compositionally biased region" description="Polar residues" evidence="2">
    <location>
        <begin position="454"/>
        <end position="477"/>
    </location>
</feature>
<name>A0A1Y2ER71_9BASI</name>
<organism evidence="4 5">
    <name type="scientific">Leucosporidium creatinivorum</name>
    <dbReference type="NCBI Taxonomy" id="106004"/>
    <lineage>
        <taxon>Eukaryota</taxon>
        <taxon>Fungi</taxon>
        <taxon>Dikarya</taxon>
        <taxon>Basidiomycota</taxon>
        <taxon>Pucciniomycotina</taxon>
        <taxon>Microbotryomycetes</taxon>
        <taxon>Leucosporidiales</taxon>
        <taxon>Leucosporidium</taxon>
    </lineage>
</organism>
<feature type="region of interest" description="Disordered" evidence="2">
    <location>
        <begin position="433"/>
        <end position="484"/>
    </location>
</feature>
<dbReference type="SUPFAM" id="SSF56112">
    <property type="entry name" value="Protein kinase-like (PK-like)"/>
    <property type="match status" value="1"/>
</dbReference>
<reference evidence="4 5" key="1">
    <citation type="submission" date="2016-07" db="EMBL/GenBank/DDBJ databases">
        <title>Pervasive Adenine N6-methylation of Active Genes in Fungi.</title>
        <authorList>
            <consortium name="DOE Joint Genome Institute"/>
            <person name="Mondo S.J."/>
            <person name="Dannebaum R.O."/>
            <person name="Kuo R.C."/>
            <person name="Labutti K."/>
            <person name="Haridas S."/>
            <person name="Kuo A."/>
            <person name="Salamov A."/>
            <person name="Ahrendt S.R."/>
            <person name="Lipzen A."/>
            <person name="Sullivan W."/>
            <person name="Andreopoulos W.B."/>
            <person name="Clum A."/>
            <person name="Lindquist E."/>
            <person name="Daum C."/>
            <person name="Ramamoorthy G.K."/>
            <person name="Gryganskyi A."/>
            <person name="Culley D."/>
            <person name="Magnuson J.K."/>
            <person name="James T.Y."/>
            <person name="O'Malley M.A."/>
            <person name="Stajich J.E."/>
            <person name="Spatafora J.W."/>
            <person name="Visel A."/>
            <person name="Grigoriev I.V."/>
        </authorList>
    </citation>
    <scope>NUCLEOTIDE SEQUENCE [LARGE SCALE GENOMIC DNA]</scope>
    <source>
        <strain evidence="4 5">62-1032</strain>
    </source>
</reference>
<keyword evidence="4" id="KW-0418">Kinase</keyword>
<dbReference type="PROSITE" id="PS50011">
    <property type="entry name" value="PROTEIN_KINASE_DOM"/>
    <property type="match status" value="1"/>
</dbReference>
<feature type="region of interest" description="Disordered" evidence="2">
    <location>
        <begin position="1"/>
        <end position="98"/>
    </location>
</feature>
<feature type="compositionally biased region" description="Basic and acidic residues" evidence="2">
    <location>
        <begin position="69"/>
        <end position="90"/>
    </location>
</feature>
<dbReference type="EMBL" id="MCGR01000043">
    <property type="protein sequence ID" value="ORY74093.1"/>
    <property type="molecule type" value="Genomic_DNA"/>
</dbReference>